<feature type="compositionally biased region" description="Basic and acidic residues" evidence="1">
    <location>
        <begin position="20"/>
        <end position="29"/>
    </location>
</feature>
<gene>
    <name evidence="2" type="ORF">BD311DRAFT_76344</name>
</gene>
<feature type="region of interest" description="Disordered" evidence="1">
    <location>
        <begin position="1"/>
        <end position="109"/>
    </location>
</feature>
<sequence>MLELDPLSSTLRTSSLTSEPPRKRQRTTDCEPNVATAGTSPAPSPGPFGDVSTSTDATASRSSSTLGWSSRLHTATSPTGNTPESSDVQLGASFVGSGSAPPSGAVAESVSVDAARSGATCQGDLTFVVPNARFRTGGRGNADGSPPSMKGGRKARAKQEYPDDDGGMNREPIQSEPRRHQVSTEGACASDRGFHGTEVGRSNPRDAAGGARAIAASNSPMAMRRQHIVEAVEGPHQIAGPEGEDSGRDLMLVRDGEFYINSADCVIRVEDTLFRVSVALLSSNYSFFGICSSVLRLVPRTYGTVAPQSNTLH</sequence>
<organism evidence="2">
    <name type="scientific">Dichomitus squalens</name>
    <dbReference type="NCBI Taxonomy" id="114155"/>
    <lineage>
        <taxon>Eukaryota</taxon>
        <taxon>Fungi</taxon>
        <taxon>Dikarya</taxon>
        <taxon>Basidiomycota</taxon>
        <taxon>Agaricomycotina</taxon>
        <taxon>Agaricomycetes</taxon>
        <taxon>Polyporales</taxon>
        <taxon>Polyporaceae</taxon>
        <taxon>Dichomitus</taxon>
    </lineage>
</organism>
<reference evidence="2" key="1">
    <citation type="submission" date="2019-01" db="EMBL/GenBank/DDBJ databases">
        <title>Draft genome sequences of three monokaryotic isolates of the white-rot basidiomycete fungus Dichomitus squalens.</title>
        <authorList>
            <consortium name="DOE Joint Genome Institute"/>
            <person name="Lopez S.C."/>
            <person name="Andreopoulos B."/>
            <person name="Pangilinan J."/>
            <person name="Lipzen A."/>
            <person name="Riley R."/>
            <person name="Ahrendt S."/>
            <person name="Ng V."/>
            <person name="Barry K."/>
            <person name="Daum C."/>
            <person name="Grigoriev I.V."/>
            <person name="Hilden K.S."/>
            <person name="Makela M.R."/>
            <person name="de Vries R.P."/>
        </authorList>
    </citation>
    <scope>NUCLEOTIDE SEQUENCE [LARGE SCALE GENOMIC DNA]</scope>
    <source>
        <strain evidence="2">OM18370.1</strain>
    </source>
</reference>
<feature type="compositionally biased region" description="Polar residues" evidence="1">
    <location>
        <begin position="73"/>
        <end position="88"/>
    </location>
</feature>
<dbReference type="Proteomes" id="UP000292957">
    <property type="component" value="Unassembled WGS sequence"/>
</dbReference>
<proteinExistence type="predicted"/>
<accession>A0A4Q9MZL6</accession>
<dbReference type="AlphaFoldDB" id="A0A4Q9MZL6"/>
<protein>
    <submittedName>
        <fullName evidence="2">Uncharacterized protein</fullName>
    </submittedName>
</protein>
<evidence type="ECO:0000256" key="1">
    <source>
        <dbReference type="SAM" id="MobiDB-lite"/>
    </source>
</evidence>
<feature type="compositionally biased region" description="Low complexity" evidence="1">
    <location>
        <begin position="7"/>
        <end position="18"/>
    </location>
</feature>
<name>A0A4Q9MZL6_9APHY</name>
<dbReference type="EMBL" id="ML143397">
    <property type="protein sequence ID" value="TBU31806.1"/>
    <property type="molecule type" value="Genomic_DNA"/>
</dbReference>
<dbReference type="OrthoDB" id="10679498at2759"/>
<feature type="region of interest" description="Disordered" evidence="1">
    <location>
        <begin position="130"/>
        <end position="209"/>
    </location>
</feature>
<feature type="compositionally biased region" description="Low complexity" evidence="1">
    <location>
        <begin position="52"/>
        <end position="72"/>
    </location>
</feature>
<evidence type="ECO:0000313" key="2">
    <source>
        <dbReference type="EMBL" id="TBU31806.1"/>
    </source>
</evidence>